<gene>
    <name evidence="6" type="ORF">SLEP1_g9189</name>
</gene>
<evidence type="ECO:0000259" key="4">
    <source>
        <dbReference type="Pfam" id="PF00931"/>
    </source>
</evidence>
<dbReference type="GO" id="GO:0043531">
    <property type="term" value="F:ADP binding"/>
    <property type="evidence" value="ECO:0007669"/>
    <property type="project" value="InterPro"/>
</dbReference>
<accession>A0AAV5I8N7</accession>
<feature type="compositionally biased region" description="Polar residues" evidence="3">
    <location>
        <begin position="639"/>
        <end position="649"/>
    </location>
</feature>
<dbReference type="SUPFAM" id="SSF52058">
    <property type="entry name" value="L domain-like"/>
    <property type="match status" value="1"/>
</dbReference>
<protein>
    <recommendedName>
        <fullName evidence="8">NB-ARC domain-containing protein</fullName>
    </recommendedName>
</protein>
<feature type="region of interest" description="Disordered" evidence="3">
    <location>
        <begin position="34"/>
        <end position="73"/>
    </location>
</feature>
<evidence type="ECO:0000313" key="6">
    <source>
        <dbReference type="EMBL" id="GKU95891.1"/>
    </source>
</evidence>
<dbReference type="Pfam" id="PF23247">
    <property type="entry name" value="LRR_RPS2"/>
    <property type="match status" value="1"/>
</dbReference>
<comment type="similarity">
    <text evidence="1">Belongs to the disease resistance NB-LRR family.</text>
</comment>
<sequence>MPEGLRSTSKNSSAFNSMASSSFAANGLATDLQRKTEISEISETPSMEDKELEMEDKELETPSMEDKVLEPPSRLKSHVKEIVQMLKNHATDIVLTGKAGVGKTWIAKEVCRCAREKWKCYATIWIYLDQVHDETSLYESIVCQLPTGADEWQGYGKDTEEQEITVEGLKKEIKAKLDDEMEADDYLLLVLDGEGNKMKKDDILCLKTVLDRKHIKVLRTRRESKGTITEEVIEVKPLLGREAVNLLQMGRMFPVSSGFKILCGAVEKLDNVLPIDIIMLLGALNCIAEQNAGATKVEDGATKVEDAMIAAANGLSEFLEGPLAGKDAGVSKFEAALNAAPNGLTELLRCAVEVLEANEIQGFDDYPTGIEDVLKQAECVLLVDNKFLSCISDLHPENLKGMKSCWLERCTEVKSIYEEQYTDLKLGEKMEFAENLEILRISTLPKLRSFYEGKAQPFSNLKELYIDYCPMLETVFSSKQVLENLETLQIKFCAILKAVFGQSKTPDGSMQFATARKLKHLYICHCPGLETVFSSNQILENLETLQIKFCGILNTVFGKGKAPDGSVQFASAKLETVEIKLCDKLESVFGSEESATSELLKLSKMDLSELPELRTIGVKLPNCVPPGGDVINCPKLLSPENSKPTNASEEITEVGDH</sequence>
<evidence type="ECO:0008006" key="8">
    <source>
        <dbReference type="Google" id="ProtNLM"/>
    </source>
</evidence>
<dbReference type="PANTHER" id="PTHR33463:SF203">
    <property type="entry name" value="AAA+ ATPASE DOMAIN-CONTAINING PROTEIN"/>
    <property type="match status" value="1"/>
</dbReference>
<dbReference type="EMBL" id="BPVZ01000009">
    <property type="protein sequence ID" value="GKU95891.1"/>
    <property type="molecule type" value="Genomic_DNA"/>
</dbReference>
<dbReference type="InterPro" id="IPR002182">
    <property type="entry name" value="NB-ARC"/>
</dbReference>
<evidence type="ECO:0000313" key="7">
    <source>
        <dbReference type="Proteomes" id="UP001054252"/>
    </source>
</evidence>
<dbReference type="Gene3D" id="3.40.50.300">
    <property type="entry name" value="P-loop containing nucleotide triphosphate hydrolases"/>
    <property type="match status" value="1"/>
</dbReference>
<evidence type="ECO:0000259" key="5">
    <source>
        <dbReference type="Pfam" id="PF23247"/>
    </source>
</evidence>
<dbReference type="SUPFAM" id="SSF52540">
    <property type="entry name" value="P-loop containing nucleoside triphosphate hydrolases"/>
    <property type="match status" value="1"/>
</dbReference>
<dbReference type="InterPro" id="IPR032675">
    <property type="entry name" value="LRR_dom_sf"/>
</dbReference>
<proteinExistence type="inferred from homology"/>
<evidence type="ECO:0000256" key="1">
    <source>
        <dbReference type="ARBA" id="ARBA00008894"/>
    </source>
</evidence>
<dbReference type="AlphaFoldDB" id="A0AAV5I8N7"/>
<organism evidence="6 7">
    <name type="scientific">Rubroshorea leprosula</name>
    <dbReference type="NCBI Taxonomy" id="152421"/>
    <lineage>
        <taxon>Eukaryota</taxon>
        <taxon>Viridiplantae</taxon>
        <taxon>Streptophyta</taxon>
        <taxon>Embryophyta</taxon>
        <taxon>Tracheophyta</taxon>
        <taxon>Spermatophyta</taxon>
        <taxon>Magnoliopsida</taxon>
        <taxon>eudicotyledons</taxon>
        <taxon>Gunneridae</taxon>
        <taxon>Pentapetalae</taxon>
        <taxon>rosids</taxon>
        <taxon>malvids</taxon>
        <taxon>Malvales</taxon>
        <taxon>Dipterocarpaceae</taxon>
        <taxon>Rubroshorea</taxon>
    </lineage>
</organism>
<feature type="domain" description="NB-ARC" evidence="4">
    <location>
        <begin position="77"/>
        <end position="223"/>
    </location>
</feature>
<name>A0AAV5I8N7_9ROSI</name>
<feature type="domain" description="Disease resistance protein At4g27190-like leucine-rich repeats" evidence="5">
    <location>
        <begin position="458"/>
        <end position="557"/>
    </location>
</feature>
<dbReference type="InterPro" id="IPR057135">
    <property type="entry name" value="At4g27190-like_LRR"/>
</dbReference>
<keyword evidence="7" id="KW-1185">Reference proteome</keyword>
<feature type="region of interest" description="Disordered" evidence="3">
    <location>
        <begin position="637"/>
        <end position="657"/>
    </location>
</feature>
<dbReference type="Pfam" id="PF00931">
    <property type="entry name" value="NB-ARC"/>
    <property type="match status" value="1"/>
</dbReference>
<dbReference type="InterPro" id="IPR027417">
    <property type="entry name" value="P-loop_NTPase"/>
</dbReference>
<dbReference type="Proteomes" id="UP001054252">
    <property type="component" value="Unassembled WGS sequence"/>
</dbReference>
<evidence type="ECO:0000256" key="2">
    <source>
        <dbReference type="ARBA" id="ARBA00022821"/>
    </source>
</evidence>
<dbReference type="Gene3D" id="3.80.10.10">
    <property type="entry name" value="Ribonuclease Inhibitor"/>
    <property type="match status" value="1"/>
</dbReference>
<reference evidence="6 7" key="1">
    <citation type="journal article" date="2021" name="Commun. Biol.">
        <title>The genome of Shorea leprosula (Dipterocarpaceae) highlights the ecological relevance of drought in aseasonal tropical rainforests.</title>
        <authorList>
            <person name="Ng K.K.S."/>
            <person name="Kobayashi M.J."/>
            <person name="Fawcett J.A."/>
            <person name="Hatakeyama M."/>
            <person name="Paape T."/>
            <person name="Ng C.H."/>
            <person name="Ang C.C."/>
            <person name="Tnah L.H."/>
            <person name="Lee C.T."/>
            <person name="Nishiyama T."/>
            <person name="Sese J."/>
            <person name="O'Brien M.J."/>
            <person name="Copetti D."/>
            <person name="Mohd Noor M.I."/>
            <person name="Ong R.C."/>
            <person name="Putra M."/>
            <person name="Sireger I.Z."/>
            <person name="Indrioko S."/>
            <person name="Kosugi Y."/>
            <person name="Izuno A."/>
            <person name="Isagi Y."/>
            <person name="Lee S.L."/>
            <person name="Shimizu K.K."/>
        </authorList>
    </citation>
    <scope>NUCLEOTIDE SEQUENCE [LARGE SCALE GENOMIC DNA]</scope>
    <source>
        <strain evidence="6">214</strain>
    </source>
</reference>
<comment type="caution">
    <text evidence="6">The sequence shown here is derived from an EMBL/GenBank/DDBJ whole genome shotgun (WGS) entry which is preliminary data.</text>
</comment>
<evidence type="ECO:0000256" key="3">
    <source>
        <dbReference type="SAM" id="MobiDB-lite"/>
    </source>
</evidence>
<dbReference type="PANTHER" id="PTHR33463">
    <property type="entry name" value="NB-ARC DOMAIN-CONTAINING PROTEIN-RELATED"/>
    <property type="match status" value="1"/>
</dbReference>
<keyword evidence="2" id="KW-0611">Plant defense</keyword>
<dbReference type="InterPro" id="IPR050905">
    <property type="entry name" value="Plant_NBS-LRR"/>
</dbReference>